<dbReference type="AlphaFoldDB" id="A0A5B8U006"/>
<keyword evidence="4" id="KW-1185">Reference proteome</keyword>
<gene>
    <name evidence="3" type="ORF">FSW04_01065</name>
</gene>
<reference evidence="3 4" key="1">
    <citation type="journal article" date="2018" name="J. Microbiol.">
        <title>Baekduia soli gen. nov., sp. nov., a novel bacterium isolated from the soil of Baekdu Mountain and proposal of a novel family name, Baekduiaceae fam. nov.</title>
        <authorList>
            <person name="An D.S."/>
            <person name="Siddiqi M.Z."/>
            <person name="Kim K.H."/>
            <person name="Yu H.S."/>
            <person name="Im W.T."/>
        </authorList>
    </citation>
    <scope>NUCLEOTIDE SEQUENCE [LARGE SCALE GENOMIC DNA]</scope>
    <source>
        <strain evidence="3 4">BR7-21</strain>
    </source>
</reference>
<proteinExistence type="predicted"/>
<evidence type="ECO:0000256" key="1">
    <source>
        <dbReference type="SAM" id="MobiDB-lite"/>
    </source>
</evidence>
<dbReference type="EMBL" id="CP042430">
    <property type="protein sequence ID" value="QEC46302.1"/>
    <property type="molecule type" value="Genomic_DNA"/>
</dbReference>
<keyword evidence="2" id="KW-1133">Transmembrane helix</keyword>
<keyword evidence="2" id="KW-0472">Membrane</keyword>
<feature type="transmembrane region" description="Helical" evidence="2">
    <location>
        <begin position="34"/>
        <end position="50"/>
    </location>
</feature>
<dbReference type="RefSeq" id="WP_146915352.1">
    <property type="nucleotide sequence ID" value="NZ_CP042430.1"/>
</dbReference>
<evidence type="ECO:0000313" key="4">
    <source>
        <dbReference type="Proteomes" id="UP000321805"/>
    </source>
</evidence>
<protein>
    <submittedName>
        <fullName evidence="3">Uncharacterized protein</fullName>
    </submittedName>
</protein>
<evidence type="ECO:0000313" key="3">
    <source>
        <dbReference type="EMBL" id="QEC46302.1"/>
    </source>
</evidence>
<dbReference type="Proteomes" id="UP000321805">
    <property type="component" value="Chromosome"/>
</dbReference>
<keyword evidence="2" id="KW-0812">Transmembrane</keyword>
<organism evidence="3 4">
    <name type="scientific">Baekduia soli</name>
    <dbReference type="NCBI Taxonomy" id="496014"/>
    <lineage>
        <taxon>Bacteria</taxon>
        <taxon>Bacillati</taxon>
        <taxon>Actinomycetota</taxon>
        <taxon>Thermoleophilia</taxon>
        <taxon>Solirubrobacterales</taxon>
        <taxon>Baekduiaceae</taxon>
        <taxon>Baekduia</taxon>
    </lineage>
</organism>
<dbReference type="OrthoDB" id="5244129at2"/>
<feature type="region of interest" description="Disordered" evidence="1">
    <location>
        <begin position="269"/>
        <end position="288"/>
    </location>
</feature>
<accession>A0A5B8U006</accession>
<evidence type="ECO:0000256" key="2">
    <source>
        <dbReference type="SAM" id="Phobius"/>
    </source>
</evidence>
<dbReference type="Pfam" id="PF17248">
    <property type="entry name" value="DUF5317"/>
    <property type="match status" value="1"/>
</dbReference>
<dbReference type="InterPro" id="IPR035168">
    <property type="entry name" value="DUF5317"/>
</dbReference>
<name>A0A5B8U006_9ACTN</name>
<dbReference type="KEGG" id="bsol:FSW04_01065"/>
<sequence length="288" mass="29411">MLLGAVLILGILSVPLTGGNLVRAADVRFRRRWAIIAALLGQIVVIEILPGGSPALHQGAHLATYALAAVFIVSNVRITGVGLMGLGGGLNLLAIAANHGIMPARAGALRTAGLAPPPGHFANSAVVSDAHLRWLGDVFAVPSWVPLANVYSVGDVLLLIGAVGGLHAVCGSRPATWVRAHLRPRALHVEAVEVVAVGSGPALLRVRGRGAATPAALVLVVEDDRRGPWTVAALASPAPPGTQLWAGFAVPGGPEALDGCRLSLRSGRRTIPLPPARPRRLGPVAAAA</sequence>